<organism evidence="1 2">
    <name type="scientific">Leptospira santarosai</name>
    <dbReference type="NCBI Taxonomy" id="28183"/>
    <lineage>
        <taxon>Bacteria</taxon>
        <taxon>Pseudomonadati</taxon>
        <taxon>Spirochaetota</taxon>
        <taxon>Spirochaetia</taxon>
        <taxon>Leptospirales</taxon>
        <taxon>Leptospiraceae</taxon>
        <taxon>Leptospira</taxon>
    </lineage>
</organism>
<dbReference type="EMBL" id="MTSU01000001">
    <property type="protein sequence ID" value="ONF94712.1"/>
    <property type="molecule type" value="Genomic_DNA"/>
</dbReference>
<dbReference type="Proteomes" id="UP000189337">
    <property type="component" value="Unassembled WGS sequence"/>
</dbReference>
<name>A0AB73N3Z6_9LEPT</name>
<evidence type="ECO:0000313" key="1">
    <source>
        <dbReference type="EMBL" id="ONF94712.1"/>
    </source>
</evidence>
<evidence type="ECO:0000313" key="2">
    <source>
        <dbReference type="Proteomes" id="UP000189337"/>
    </source>
</evidence>
<dbReference type="AlphaFoldDB" id="A0AB73N3Z6"/>
<reference evidence="1 2" key="1">
    <citation type="submission" date="2017-01" db="EMBL/GenBank/DDBJ databases">
        <title>Comparative genomic analysis of Brazilian Leptospira santarosai.</title>
        <authorList>
            <person name="Moreno L.Z."/>
            <person name="Miraglia F."/>
            <person name="Kremer F.S."/>
            <person name="Eslabao M.R."/>
            <person name="Lilenbaum W."/>
            <person name="Dellagostin O.A."/>
            <person name="Moreno A.M."/>
        </authorList>
    </citation>
    <scope>NUCLEOTIDE SEQUENCE [LARGE SCALE GENOMIC DNA]</scope>
    <source>
        <strain evidence="1 2">M52/8-19</strain>
    </source>
</reference>
<sequence length="63" mass="7424">MKMVPNRNQQLLLKYKSSYKLRLTGNSWLSFRKSYISTFEQIYNIIFIRPSGNPQKHGGKSTK</sequence>
<proteinExistence type="predicted"/>
<accession>A0AB73N3Z6</accession>
<protein>
    <submittedName>
        <fullName evidence="1">Uncharacterized protein</fullName>
    </submittedName>
</protein>
<gene>
    <name evidence="1" type="ORF">BWD14_01390</name>
</gene>
<comment type="caution">
    <text evidence="1">The sequence shown here is derived from an EMBL/GenBank/DDBJ whole genome shotgun (WGS) entry which is preliminary data.</text>
</comment>